<dbReference type="Pfam" id="PF13673">
    <property type="entry name" value="Acetyltransf_10"/>
    <property type="match status" value="1"/>
</dbReference>
<dbReference type="InterPro" id="IPR016181">
    <property type="entry name" value="Acyl_CoA_acyltransferase"/>
</dbReference>
<evidence type="ECO:0000313" key="2">
    <source>
        <dbReference type="EMBL" id="RXK15193.1"/>
    </source>
</evidence>
<evidence type="ECO:0000259" key="1">
    <source>
        <dbReference type="PROSITE" id="PS51186"/>
    </source>
</evidence>
<dbReference type="RefSeq" id="WP_114842346.1">
    <property type="nucleotide sequence ID" value="NZ_CP031219.1"/>
</dbReference>
<dbReference type="SUPFAM" id="SSF55729">
    <property type="entry name" value="Acyl-CoA N-acyltransferases (Nat)"/>
    <property type="match status" value="1"/>
</dbReference>
<dbReference type="KEGG" id="amyt:AMYT_1938"/>
<protein>
    <submittedName>
        <fullName evidence="2">GNAT family N-acetyltransferase</fullName>
    </submittedName>
</protein>
<dbReference type="Gene3D" id="3.40.630.30">
    <property type="match status" value="1"/>
</dbReference>
<accession>A0AAX2AH02</accession>
<dbReference type="CDD" id="cd04301">
    <property type="entry name" value="NAT_SF"/>
    <property type="match status" value="1"/>
</dbReference>
<dbReference type="EMBL" id="NXID01000035">
    <property type="protein sequence ID" value="RXK15193.1"/>
    <property type="molecule type" value="Genomic_DNA"/>
</dbReference>
<dbReference type="PANTHER" id="PTHR13355">
    <property type="entry name" value="GLUCOSAMINE 6-PHOSPHATE N-ACETYLTRANSFERASE"/>
    <property type="match status" value="1"/>
</dbReference>
<sequence>MKIKLITTKQELEKAFEIRKKVFVEDQKVSMKEEFDKYETSCEHILAFIDNLAIATARLRVVDNIAKLERICVLPLYRKDGIGKKLIYALEEIALEKQLKKAKLHAQTNAQSFYEKLGYKAEGKVFFEAGIEHILMIKELKSEKI</sequence>
<name>A0AAX2AH02_9BACT</name>
<reference evidence="2 3" key="1">
    <citation type="submission" date="2017-09" db="EMBL/GenBank/DDBJ databases">
        <title>Genomics of the genus Arcobacter.</title>
        <authorList>
            <person name="Perez-Cataluna A."/>
            <person name="Figueras M.J."/>
            <person name="Salas-Masso N."/>
        </authorList>
    </citation>
    <scope>NUCLEOTIDE SEQUENCE [LARGE SCALE GENOMIC DNA]</scope>
    <source>
        <strain evidence="2 3">CECT 7386</strain>
    </source>
</reference>
<dbReference type="PANTHER" id="PTHR13355:SF11">
    <property type="entry name" value="GLUCOSAMINE 6-PHOSPHATE N-ACETYLTRANSFERASE"/>
    <property type="match status" value="1"/>
</dbReference>
<dbReference type="GO" id="GO:0004343">
    <property type="term" value="F:glucosamine 6-phosphate N-acetyltransferase activity"/>
    <property type="evidence" value="ECO:0007669"/>
    <property type="project" value="TreeGrafter"/>
</dbReference>
<dbReference type="AlphaFoldDB" id="A0AAX2AH02"/>
<organism evidence="2 3">
    <name type="scientific">Malaciobacter mytili LMG 24559</name>
    <dbReference type="NCBI Taxonomy" id="1032238"/>
    <lineage>
        <taxon>Bacteria</taxon>
        <taxon>Pseudomonadati</taxon>
        <taxon>Campylobacterota</taxon>
        <taxon>Epsilonproteobacteria</taxon>
        <taxon>Campylobacterales</taxon>
        <taxon>Arcobacteraceae</taxon>
        <taxon>Malaciobacter</taxon>
    </lineage>
</organism>
<feature type="domain" description="N-acetyltransferase" evidence="1">
    <location>
        <begin position="1"/>
        <end position="141"/>
    </location>
</feature>
<proteinExistence type="predicted"/>
<evidence type="ECO:0000313" key="3">
    <source>
        <dbReference type="Proteomes" id="UP000290092"/>
    </source>
</evidence>
<dbReference type="Proteomes" id="UP000290092">
    <property type="component" value="Unassembled WGS sequence"/>
</dbReference>
<comment type="caution">
    <text evidence="2">The sequence shown here is derived from an EMBL/GenBank/DDBJ whole genome shotgun (WGS) entry which is preliminary data.</text>
</comment>
<dbReference type="InterPro" id="IPR039143">
    <property type="entry name" value="GNPNAT1-like"/>
</dbReference>
<dbReference type="InterPro" id="IPR000182">
    <property type="entry name" value="GNAT_dom"/>
</dbReference>
<keyword evidence="3" id="KW-1185">Reference proteome</keyword>
<gene>
    <name evidence="2" type="ORF">CP985_09880</name>
</gene>
<dbReference type="PROSITE" id="PS51186">
    <property type="entry name" value="GNAT"/>
    <property type="match status" value="1"/>
</dbReference>